<dbReference type="InterPro" id="IPR027417">
    <property type="entry name" value="P-loop_NTPase"/>
</dbReference>
<feature type="domain" description="Helicase ATP-binding" evidence="10">
    <location>
        <begin position="26"/>
        <end position="194"/>
    </location>
</feature>
<proteinExistence type="inferred from homology"/>
<evidence type="ECO:0000256" key="9">
    <source>
        <dbReference type="ARBA" id="ARBA00034808"/>
    </source>
</evidence>
<keyword evidence="13" id="KW-1185">Reference proteome</keyword>
<evidence type="ECO:0000256" key="1">
    <source>
        <dbReference type="ARBA" id="ARBA00005446"/>
    </source>
</evidence>
<comment type="caution">
    <text evidence="12">The sequence shown here is derived from an EMBL/GenBank/DDBJ whole genome shotgun (WGS) entry which is preliminary data.</text>
</comment>
<keyword evidence="6" id="KW-0238">DNA-binding</keyword>
<dbReference type="GO" id="GO:0043590">
    <property type="term" value="C:bacterial nucleoid"/>
    <property type="evidence" value="ECO:0007669"/>
    <property type="project" value="TreeGrafter"/>
</dbReference>
<organism evidence="12 13">
    <name type="scientific">Oceanotoga teriensis</name>
    <dbReference type="NCBI Taxonomy" id="515440"/>
    <lineage>
        <taxon>Bacteria</taxon>
        <taxon>Thermotogati</taxon>
        <taxon>Thermotogota</taxon>
        <taxon>Thermotogae</taxon>
        <taxon>Petrotogales</taxon>
        <taxon>Petrotogaceae</taxon>
        <taxon>Oceanotoga</taxon>
    </lineage>
</organism>
<dbReference type="GO" id="GO:0009378">
    <property type="term" value="F:four-way junction helicase activity"/>
    <property type="evidence" value="ECO:0007669"/>
    <property type="project" value="TreeGrafter"/>
</dbReference>
<evidence type="ECO:0000256" key="5">
    <source>
        <dbReference type="ARBA" id="ARBA00022840"/>
    </source>
</evidence>
<dbReference type="RefSeq" id="WP_109604948.1">
    <property type="nucleotide sequence ID" value="NZ_QGGI01000010.1"/>
</dbReference>
<keyword evidence="3" id="KW-0378">Hydrolase</keyword>
<evidence type="ECO:0000313" key="12">
    <source>
        <dbReference type="EMBL" id="PWJ92026.1"/>
    </source>
</evidence>
<dbReference type="InterPro" id="IPR011545">
    <property type="entry name" value="DEAD/DEAH_box_helicase_dom"/>
</dbReference>
<comment type="catalytic activity">
    <reaction evidence="8">
        <text>Couples ATP hydrolysis with the unwinding of duplex DNA by translocating in the 3'-5' direction.</text>
        <dbReference type="EC" id="5.6.2.4"/>
    </reaction>
</comment>
<evidence type="ECO:0000256" key="8">
    <source>
        <dbReference type="ARBA" id="ARBA00034617"/>
    </source>
</evidence>
<feature type="domain" description="Helicase C-terminal" evidence="11">
    <location>
        <begin position="216"/>
        <end position="361"/>
    </location>
</feature>
<dbReference type="SUPFAM" id="SSF52540">
    <property type="entry name" value="P-loop containing nucleoside triphosphate hydrolases"/>
    <property type="match status" value="1"/>
</dbReference>
<dbReference type="GO" id="GO:0006281">
    <property type="term" value="P:DNA repair"/>
    <property type="evidence" value="ECO:0007669"/>
    <property type="project" value="TreeGrafter"/>
</dbReference>
<dbReference type="Pfam" id="PF00271">
    <property type="entry name" value="Helicase_C"/>
    <property type="match status" value="1"/>
</dbReference>
<dbReference type="Pfam" id="PF00156">
    <property type="entry name" value="Pribosyltran"/>
    <property type="match status" value="1"/>
</dbReference>
<dbReference type="InterPro" id="IPR000836">
    <property type="entry name" value="PRTase_dom"/>
</dbReference>
<keyword evidence="2" id="KW-0547">Nucleotide-binding</keyword>
<dbReference type="SMART" id="SM00490">
    <property type="entry name" value="HELICc"/>
    <property type="match status" value="1"/>
</dbReference>
<dbReference type="GO" id="GO:0003677">
    <property type="term" value="F:DNA binding"/>
    <property type="evidence" value="ECO:0007669"/>
    <property type="project" value="UniProtKB-KW"/>
</dbReference>
<comment type="similarity">
    <text evidence="1">Belongs to the helicase family. RecQ subfamily.</text>
</comment>
<keyword evidence="5" id="KW-0067">ATP-binding</keyword>
<dbReference type="SUPFAM" id="SSF53271">
    <property type="entry name" value="PRTase-like"/>
    <property type="match status" value="1"/>
</dbReference>
<evidence type="ECO:0000313" key="13">
    <source>
        <dbReference type="Proteomes" id="UP000245921"/>
    </source>
</evidence>
<evidence type="ECO:0000256" key="7">
    <source>
        <dbReference type="ARBA" id="ARBA00023235"/>
    </source>
</evidence>
<dbReference type="Gene3D" id="1.10.10.10">
    <property type="entry name" value="Winged helix-like DNA-binding domain superfamily/Winged helix DNA-binding domain"/>
    <property type="match status" value="1"/>
</dbReference>
<name>A0AA45C6H2_9BACT</name>
<keyword evidence="4 12" id="KW-0347">Helicase</keyword>
<dbReference type="GO" id="GO:0005737">
    <property type="term" value="C:cytoplasm"/>
    <property type="evidence" value="ECO:0007669"/>
    <property type="project" value="TreeGrafter"/>
</dbReference>
<accession>A0AA45C6H2</accession>
<evidence type="ECO:0000256" key="3">
    <source>
        <dbReference type="ARBA" id="ARBA00022801"/>
    </source>
</evidence>
<dbReference type="SMART" id="SM00487">
    <property type="entry name" value="DEXDc"/>
    <property type="match status" value="1"/>
</dbReference>
<evidence type="ECO:0000259" key="10">
    <source>
        <dbReference type="PROSITE" id="PS51192"/>
    </source>
</evidence>
<dbReference type="InterPro" id="IPR004589">
    <property type="entry name" value="DNA_helicase_ATP-dep_RecQ"/>
</dbReference>
<dbReference type="PANTHER" id="PTHR13710:SF105">
    <property type="entry name" value="ATP-DEPENDENT DNA HELICASE Q1"/>
    <property type="match status" value="1"/>
</dbReference>
<gene>
    <name evidence="12" type="ORF">C7380_11019</name>
</gene>
<dbReference type="GO" id="GO:0005524">
    <property type="term" value="F:ATP binding"/>
    <property type="evidence" value="ECO:0007669"/>
    <property type="project" value="UniProtKB-KW"/>
</dbReference>
<dbReference type="GO" id="GO:0006310">
    <property type="term" value="P:DNA recombination"/>
    <property type="evidence" value="ECO:0007669"/>
    <property type="project" value="InterPro"/>
</dbReference>
<protein>
    <recommendedName>
        <fullName evidence="9">DNA 3'-5' helicase</fullName>
        <ecNumber evidence="9">5.6.2.4</ecNumber>
    </recommendedName>
</protein>
<evidence type="ECO:0000259" key="11">
    <source>
        <dbReference type="PROSITE" id="PS51194"/>
    </source>
</evidence>
<evidence type="ECO:0000256" key="2">
    <source>
        <dbReference type="ARBA" id="ARBA00022741"/>
    </source>
</evidence>
<dbReference type="CDD" id="cd06223">
    <property type="entry name" value="PRTases_typeI"/>
    <property type="match status" value="1"/>
</dbReference>
<dbReference type="Gene3D" id="3.40.50.300">
    <property type="entry name" value="P-loop containing nucleotide triphosphate hydrolases"/>
    <property type="match status" value="2"/>
</dbReference>
<evidence type="ECO:0000256" key="6">
    <source>
        <dbReference type="ARBA" id="ARBA00023125"/>
    </source>
</evidence>
<dbReference type="Gene3D" id="3.40.50.2020">
    <property type="match status" value="1"/>
</dbReference>
<dbReference type="GO" id="GO:0030894">
    <property type="term" value="C:replisome"/>
    <property type="evidence" value="ECO:0007669"/>
    <property type="project" value="TreeGrafter"/>
</dbReference>
<dbReference type="PROSITE" id="PS51192">
    <property type="entry name" value="HELICASE_ATP_BIND_1"/>
    <property type="match status" value="1"/>
</dbReference>
<dbReference type="GO" id="GO:0016787">
    <property type="term" value="F:hydrolase activity"/>
    <property type="evidence" value="ECO:0007669"/>
    <property type="project" value="UniProtKB-KW"/>
</dbReference>
<sequence>MNDKVDKILKEKMNINSLFLNQKKAIDFINSGINVFLIEKTGFGKSLIYQYLTLENGGLTIVFSPLKALMRDQMRSALKLGLRVAAINSDNFSYDNKVAIEKAANGEIDIIFISPERYEDVHWMNMIEKMDIKLFVIDEAHCVSVWGHDFRPAYRRIVEVFEKFENVPILALTATANKRVQKDIMKQLKKGEIIQGNLMRENLSLNVIKAENEREKMIYMYELIKRSPGTGIVYTGTIHNTVYYSKWLNFNGIRTLYYNSKLSAHDKLKVEKLLMENKIKCVVATNSLGMGLNKKDLRFIIHTQIPSSPTHYYQEIGRAGRDGKKSYIFLLHNYKDSRLQFSFINNSKPEPKFYKEVLEFIDSHDFISFYDIKNNIDIDNLKLYNILNDFIDLGAIERFTKNSDIFYKSFHRDNRLNLDFIEKLRDVKISELKSIIRYCSIDSCRMSYLINYLDGEEENICNICDNDKDIKYRINFNIEHEKLLNSFFNKNINIINLKSIDGSYTLTKGIRKSFEECKIFGMNYSDKYYKDSIKFLKNIKWIEEIDFIFYVPSNNYKNNILKNFVEKLSKGLKIEFCDDLKKIKKSNKLSYYKNLEEKKKQVHNSFLLENKEKFFGKNILIIDDFINTGITITEIINLFKKVEVNKIYTFFLSD</sequence>
<dbReference type="Pfam" id="PF00270">
    <property type="entry name" value="DEAD"/>
    <property type="match status" value="1"/>
</dbReference>
<dbReference type="InterPro" id="IPR001650">
    <property type="entry name" value="Helicase_C-like"/>
</dbReference>
<dbReference type="PROSITE" id="PS51194">
    <property type="entry name" value="HELICASE_CTER"/>
    <property type="match status" value="1"/>
</dbReference>
<reference evidence="12 13" key="1">
    <citation type="submission" date="2018-05" db="EMBL/GenBank/DDBJ databases">
        <title>Genomic Encyclopedia of Type Strains, Phase IV (KMG-IV): sequencing the most valuable type-strain genomes for metagenomic binning, comparative biology and taxonomic classification.</title>
        <authorList>
            <person name="Goeker M."/>
        </authorList>
    </citation>
    <scope>NUCLEOTIDE SEQUENCE [LARGE SCALE GENOMIC DNA]</scope>
    <source>
        <strain evidence="12 13">DSM 24906</strain>
    </source>
</reference>
<dbReference type="EMBL" id="QGGI01000010">
    <property type="protein sequence ID" value="PWJ92026.1"/>
    <property type="molecule type" value="Genomic_DNA"/>
</dbReference>
<dbReference type="InterPro" id="IPR036388">
    <property type="entry name" value="WH-like_DNA-bd_sf"/>
</dbReference>
<dbReference type="NCBIfam" id="TIGR00614">
    <property type="entry name" value="recQ_fam"/>
    <property type="match status" value="1"/>
</dbReference>
<dbReference type="PANTHER" id="PTHR13710">
    <property type="entry name" value="DNA HELICASE RECQ FAMILY MEMBER"/>
    <property type="match status" value="1"/>
</dbReference>
<dbReference type="Proteomes" id="UP000245921">
    <property type="component" value="Unassembled WGS sequence"/>
</dbReference>
<dbReference type="GO" id="GO:0043138">
    <property type="term" value="F:3'-5' DNA helicase activity"/>
    <property type="evidence" value="ECO:0007669"/>
    <property type="project" value="UniProtKB-EC"/>
</dbReference>
<dbReference type="EC" id="5.6.2.4" evidence="9"/>
<dbReference type="InterPro" id="IPR029057">
    <property type="entry name" value="PRTase-like"/>
</dbReference>
<evidence type="ECO:0000256" key="4">
    <source>
        <dbReference type="ARBA" id="ARBA00022806"/>
    </source>
</evidence>
<dbReference type="AlphaFoldDB" id="A0AA45C6H2"/>
<keyword evidence="7" id="KW-0413">Isomerase</keyword>
<dbReference type="CDD" id="cd17920">
    <property type="entry name" value="DEXHc_RecQ"/>
    <property type="match status" value="1"/>
</dbReference>
<dbReference type="InterPro" id="IPR014001">
    <property type="entry name" value="Helicase_ATP-bd"/>
</dbReference>